<evidence type="ECO:0000313" key="3">
    <source>
        <dbReference type="Proteomes" id="UP000183898"/>
    </source>
</evidence>
<feature type="signal peptide" evidence="1">
    <location>
        <begin position="1"/>
        <end position="25"/>
    </location>
</feature>
<evidence type="ECO:0008006" key="4">
    <source>
        <dbReference type="Google" id="ProtNLM"/>
    </source>
</evidence>
<dbReference type="Proteomes" id="UP000183898">
    <property type="component" value="Unassembled WGS sequence"/>
</dbReference>
<gene>
    <name evidence="2" type="ORF">SAMN05216404_105109</name>
</gene>
<organism evidence="2 3">
    <name type="scientific">Nitrosospira multiformis</name>
    <dbReference type="NCBI Taxonomy" id="1231"/>
    <lineage>
        <taxon>Bacteria</taxon>
        <taxon>Pseudomonadati</taxon>
        <taxon>Pseudomonadota</taxon>
        <taxon>Betaproteobacteria</taxon>
        <taxon>Nitrosomonadales</taxon>
        <taxon>Nitrosomonadaceae</taxon>
        <taxon>Nitrosospira</taxon>
    </lineage>
</organism>
<evidence type="ECO:0000256" key="1">
    <source>
        <dbReference type="SAM" id="SignalP"/>
    </source>
</evidence>
<dbReference type="RefSeq" id="WP_139176786.1">
    <property type="nucleotide sequence ID" value="NZ_FOCT01000005.1"/>
</dbReference>
<dbReference type="PROSITE" id="PS51257">
    <property type="entry name" value="PROKAR_LIPOPROTEIN"/>
    <property type="match status" value="1"/>
</dbReference>
<accession>A0A1H8HFG5</accession>
<protein>
    <recommendedName>
        <fullName evidence="4">LPP20 lipoprotein</fullName>
    </recommendedName>
</protein>
<sequence>MRYKKLAKALLASVFIALISGCGSTSVVGRYKECRDQRGNACKKKIPEVDVSVVFSPAQKPATKTGADLTERAQAAYISALSQKSKTVDDLRKNFDSRIGNGVESALRNVASFEGALIITVSEVGPFNPADRLERTEVEIKLDQVRIRSWSAVQTAYSTVNAGTIQSSLQRGAEVGLSAPPNLPVGITGKTTIQAGRSEQLVASVRIDDVTPLFDPINGSIKIVRHGGFGLNLTGNTILHATFEPKPEYTAYPELFSVTTTDENGWLAPDRLKLNIQTSKLPRGMSDITGTITLTYIIRHVVKGDKTYQEGDDIVKMITDKKVQEDIILIPAEKIQQQTFGLKSAAGDFVGQPVYIKRSQRVDDAPLCFDDYRSAQDFLDYLNRPDAVSLETVGTARIGFVNFKGPHLPLIPLNLKLVKTLSVQPMCQPG</sequence>
<name>A0A1H8HFG5_9PROT</name>
<feature type="chain" id="PRO_5010354253" description="LPP20 lipoprotein" evidence="1">
    <location>
        <begin position="26"/>
        <end position="430"/>
    </location>
</feature>
<reference evidence="2 3" key="1">
    <citation type="submission" date="2016-10" db="EMBL/GenBank/DDBJ databases">
        <authorList>
            <person name="de Groot N.N."/>
        </authorList>
    </citation>
    <scope>NUCLEOTIDE SEQUENCE [LARGE SCALE GENOMIC DNA]</scope>
    <source>
        <strain evidence="2 3">Nl18</strain>
    </source>
</reference>
<evidence type="ECO:0000313" key="2">
    <source>
        <dbReference type="EMBL" id="SEN54328.1"/>
    </source>
</evidence>
<keyword evidence="1" id="KW-0732">Signal</keyword>
<dbReference type="AlphaFoldDB" id="A0A1H8HFG5"/>
<dbReference type="EMBL" id="FOCT01000005">
    <property type="protein sequence ID" value="SEN54328.1"/>
    <property type="molecule type" value="Genomic_DNA"/>
</dbReference>
<proteinExistence type="predicted"/>